<evidence type="ECO:0000256" key="4">
    <source>
        <dbReference type="ARBA" id="ARBA00023186"/>
    </source>
</evidence>
<dbReference type="EMBL" id="FNLO01000007">
    <property type="protein sequence ID" value="SDV49295.1"/>
    <property type="molecule type" value="Genomic_DNA"/>
</dbReference>
<organism evidence="6 7">
    <name type="scientific">Chitinasiproducens palmae</name>
    <dbReference type="NCBI Taxonomy" id="1770053"/>
    <lineage>
        <taxon>Bacteria</taxon>
        <taxon>Pseudomonadati</taxon>
        <taxon>Pseudomonadota</taxon>
        <taxon>Betaproteobacteria</taxon>
        <taxon>Burkholderiales</taxon>
        <taxon>Burkholderiaceae</taxon>
        <taxon>Chitinasiproducens</taxon>
    </lineage>
</organism>
<dbReference type="OrthoDB" id="9793753at2"/>
<dbReference type="AlphaFoldDB" id="A0A1H2PR04"/>
<protein>
    <submittedName>
        <fullName evidence="6">Molecular chaperone Hsp33</fullName>
    </submittedName>
</protein>
<evidence type="ECO:0000256" key="3">
    <source>
        <dbReference type="ARBA" id="ARBA00023157"/>
    </source>
</evidence>
<dbReference type="PANTHER" id="PTHR30111">
    <property type="entry name" value="33 KDA CHAPERONIN"/>
    <property type="match status" value="1"/>
</dbReference>
<dbReference type="STRING" id="1770053.SAMN05216551_107220"/>
<proteinExistence type="predicted"/>
<accession>A0A1H2PR04</accession>
<dbReference type="Gene3D" id="1.10.287.480">
    <property type="entry name" value="helix hairpin bin"/>
    <property type="match status" value="1"/>
</dbReference>
<dbReference type="Pfam" id="PF01430">
    <property type="entry name" value="HSP33"/>
    <property type="match status" value="1"/>
</dbReference>
<evidence type="ECO:0000256" key="5">
    <source>
        <dbReference type="ARBA" id="ARBA00023284"/>
    </source>
</evidence>
<dbReference type="InterPro" id="IPR000397">
    <property type="entry name" value="Heat_shock_Hsp33"/>
</dbReference>
<dbReference type="GO" id="GO:0044183">
    <property type="term" value="F:protein folding chaperone"/>
    <property type="evidence" value="ECO:0007669"/>
    <property type="project" value="TreeGrafter"/>
</dbReference>
<dbReference type="NCBIfam" id="NF001033">
    <property type="entry name" value="PRK00114.1"/>
    <property type="match status" value="1"/>
</dbReference>
<dbReference type="SUPFAM" id="SSF118352">
    <property type="entry name" value="HSP33 redox switch-like"/>
    <property type="match status" value="1"/>
</dbReference>
<evidence type="ECO:0000313" key="7">
    <source>
        <dbReference type="Proteomes" id="UP000243719"/>
    </source>
</evidence>
<dbReference type="GO" id="GO:0051082">
    <property type="term" value="F:unfolded protein binding"/>
    <property type="evidence" value="ECO:0007669"/>
    <property type="project" value="InterPro"/>
</dbReference>
<dbReference type="PANTHER" id="PTHR30111:SF1">
    <property type="entry name" value="33 KDA CHAPERONIN"/>
    <property type="match status" value="1"/>
</dbReference>
<dbReference type="InterPro" id="IPR016153">
    <property type="entry name" value="Heat_shock_Hsp33_N"/>
</dbReference>
<dbReference type="InterPro" id="IPR023212">
    <property type="entry name" value="Hsp33_helix_hairpin_bin_dom_sf"/>
</dbReference>
<dbReference type="Proteomes" id="UP000243719">
    <property type="component" value="Unassembled WGS sequence"/>
</dbReference>
<sequence>MTDQLQKFMFDKAPVRGEIVSLEDTWREVLARHDYPPAIVRLLGEMMAAAALLSATLKFDGSLIIQIHGDGPVRMLVVQCDSELNMRATATLADGDVQIDDDATLTALVNVGGGGRCAITLDPRDKQRGQQAYQGIVPLSDDDHPEAGVATVLQQYMRRSEQLDTRIWLAADDKRAVGMMLQKMPGDGGIALPADELDADTWDRVCHLGATLSAEELLGTDSDRVLKRLFWEETLRYFEPNQARFKCTCSRLKVANMLRMLGREEVDGIIEERGEVETHCDFCNQRYAFDAVDVAQVFASATEAGSVTPASEQRH</sequence>
<dbReference type="GO" id="GO:0042026">
    <property type="term" value="P:protein refolding"/>
    <property type="evidence" value="ECO:0007669"/>
    <property type="project" value="TreeGrafter"/>
</dbReference>
<keyword evidence="7" id="KW-1185">Reference proteome</keyword>
<keyword evidence="3" id="KW-1015">Disulfide bond</keyword>
<keyword evidence="2" id="KW-0862">Zinc</keyword>
<dbReference type="PIRSF" id="PIRSF005261">
    <property type="entry name" value="Heat_shock_Hsp33"/>
    <property type="match status" value="1"/>
</dbReference>
<reference evidence="7" key="1">
    <citation type="submission" date="2016-09" db="EMBL/GenBank/DDBJ databases">
        <authorList>
            <person name="Varghese N."/>
            <person name="Submissions S."/>
        </authorList>
    </citation>
    <scope>NUCLEOTIDE SEQUENCE [LARGE SCALE GENOMIC DNA]</scope>
    <source>
        <strain evidence="7">JS23</strain>
    </source>
</reference>
<dbReference type="SUPFAM" id="SSF64397">
    <property type="entry name" value="Hsp33 domain"/>
    <property type="match status" value="1"/>
</dbReference>
<dbReference type="CDD" id="cd00498">
    <property type="entry name" value="Hsp33"/>
    <property type="match status" value="1"/>
</dbReference>
<dbReference type="Gene3D" id="3.55.30.10">
    <property type="entry name" value="Hsp33 domain"/>
    <property type="match status" value="1"/>
</dbReference>
<dbReference type="RefSeq" id="WP_091909129.1">
    <property type="nucleotide sequence ID" value="NZ_FNLO01000007.1"/>
</dbReference>
<dbReference type="Gene3D" id="3.90.1280.10">
    <property type="entry name" value="HSP33 redox switch-like"/>
    <property type="match status" value="1"/>
</dbReference>
<keyword evidence="4" id="KW-0143">Chaperone</keyword>
<evidence type="ECO:0000256" key="1">
    <source>
        <dbReference type="ARBA" id="ARBA00022490"/>
    </source>
</evidence>
<evidence type="ECO:0000313" key="6">
    <source>
        <dbReference type="EMBL" id="SDV49295.1"/>
    </source>
</evidence>
<name>A0A1H2PR04_9BURK</name>
<dbReference type="InterPro" id="IPR016154">
    <property type="entry name" value="Heat_shock_Hsp33_C"/>
</dbReference>
<keyword evidence="1" id="KW-0963">Cytoplasm</keyword>
<evidence type="ECO:0000256" key="2">
    <source>
        <dbReference type="ARBA" id="ARBA00022833"/>
    </source>
</evidence>
<dbReference type="GO" id="GO:0005737">
    <property type="term" value="C:cytoplasm"/>
    <property type="evidence" value="ECO:0007669"/>
    <property type="project" value="InterPro"/>
</dbReference>
<keyword evidence="5" id="KW-0676">Redox-active center</keyword>
<gene>
    <name evidence="6" type="ORF">SAMN05216551_107220</name>
</gene>